<feature type="chain" id="PRO_5001779185" description="Infection structure specific protein" evidence="2">
    <location>
        <begin position="19"/>
        <end position="191"/>
    </location>
</feature>
<accession>A0A084Q8U9</accession>
<name>A0A084Q8U9_STAC4</name>
<keyword evidence="2" id="KW-0732">Signal</keyword>
<organism evidence="3 4">
    <name type="scientific">Stachybotrys chlorohalonatus (strain IBT 40285)</name>
    <dbReference type="NCBI Taxonomy" id="1283841"/>
    <lineage>
        <taxon>Eukaryota</taxon>
        <taxon>Fungi</taxon>
        <taxon>Dikarya</taxon>
        <taxon>Ascomycota</taxon>
        <taxon>Pezizomycotina</taxon>
        <taxon>Sordariomycetes</taxon>
        <taxon>Hypocreomycetidae</taxon>
        <taxon>Hypocreales</taxon>
        <taxon>Stachybotryaceae</taxon>
        <taxon>Stachybotrys</taxon>
    </lineage>
</organism>
<evidence type="ECO:0000313" key="4">
    <source>
        <dbReference type="Proteomes" id="UP000028524"/>
    </source>
</evidence>
<dbReference type="HOGENOM" id="CLU_091752_0_0_1"/>
<keyword evidence="4" id="KW-1185">Reference proteome</keyword>
<dbReference type="AlphaFoldDB" id="A0A084Q8U9"/>
<feature type="signal peptide" evidence="2">
    <location>
        <begin position="1"/>
        <end position="18"/>
    </location>
</feature>
<feature type="compositionally biased region" description="Low complexity" evidence="1">
    <location>
        <begin position="148"/>
        <end position="161"/>
    </location>
</feature>
<dbReference type="InParanoid" id="A0A084Q8U9"/>
<evidence type="ECO:0000256" key="1">
    <source>
        <dbReference type="SAM" id="MobiDB-lite"/>
    </source>
</evidence>
<evidence type="ECO:0000256" key="2">
    <source>
        <dbReference type="SAM" id="SignalP"/>
    </source>
</evidence>
<proteinExistence type="predicted"/>
<protein>
    <recommendedName>
        <fullName evidence="5">Infection structure specific protein</fullName>
    </recommendedName>
</protein>
<evidence type="ECO:0000313" key="3">
    <source>
        <dbReference type="EMBL" id="KFA60384.1"/>
    </source>
</evidence>
<dbReference type="Proteomes" id="UP000028524">
    <property type="component" value="Unassembled WGS sequence"/>
</dbReference>
<sequence length="191" mass="19438">MSVQKLLLLAGVSAVALAGTPSKRDMEECMSLAEGMLPDLLTLPTPDDSLAAFIAEQTQLATVTDACAIPAVTGSMAEEYSSWASDLSSWQVARTDDLSSLYSACSDVPEISSSLAASPAMATICDEITWESPAASSENEDSNDSNDDSGSNDSESENTTEGGDGGSSATRQSVGIVGAIFAAGLVAVAAL</sequence>
<evidence type="ECO:0008006" key="5">
    <source>
        <dbReference type="Google" id="ProtNLM"/>
    </source>
</evidence>
<gene>
    <name evidence="3" type="ORF">S40285_07679</name>
</gene>
<feature type="region of interest" description="Disordered" evidence="1">
    <location>
        <begin position="132"/>
        <end position="170"/>
    </location>
</feature>
<dbReference type="EMBL" id="KL660930">
    <property type="protein sequence ID" value="KFA60384.1"/>
    <property type="molecule type" value="Genomic_DNA"/>
</dbReference>
<feature type="compositionally biased region" description="Acidic residues" evidence="1">
    <location>
        <begin position="138"/>
        <end position="147"/>
    </location>
</feature>
<dbReference type="OMA" id="FTNSCEF"/>
<dbReference type="OrthoDB" id="4845881at2759"/>
<reference evidence="3 4" key="1">
    <citation type="journal article" date="2014" name="BMC Genomics">
        <title>Comparative genome sequencing reveals chemotype-specific gene clusters in the toxigenic black mold Stachybotrys.</title>
        <authorList>
            <person name="Semeiks J."/>
            <person name="Borek D."/>
            <person name="Otwinowski Z."/>
            <person name="Grishin N.V."/>
        </authorList>
    </citation>
    <scope>NUCLEOTIDE SEQUENCE [LARGE SCALE GENOMIC DNA]</scope>
    <source>
        <strain evidence="3 4">IBT 40285</strain>
    </source>
</reference>